<keyword evidence="5" id="KW-0472">Membrane</keyword>
<keyword evidence="3" id="KW-0411">Iron-sulfur</keyword>
<evidence type="ECO:0000313" key="7">
    <source>
        <dbReference type="Proteomes" id="UP001151071"/>
    </source>
</evidence>
<dbReference type="InterPro" id="IPR017900">
    <property type="entry name" value="4Fe4S_Fe_S_CS"/>
</dbReference>
<proteinExistence type="predicted"/>
<feature type="transmembrane region" description="Helical" evidence="5">
    <location>
        <begin position="297"/>
        <end position="315"/>
    </location>
</feature>
<evidence type="ECO:0000256" key="5">
    <source>
        <dbReference type="SAM" id="Phobius"/>
    </source>
</evidence>
<feature type="transmembrane region" description="Helical" evidence="5">
    <location>
        <begin position="105"/>
        <end position="125"/>
    </location>
</feature>
<keyword evidence="7" id="KW-1185">Reference proteome</keyword>
<feature type="transmembrane region" description="Helical" evidence="5">
    <location>
        <begin position="145"/>
        <end position="170"/>
    </location>
</feature>
<gene>
    <name evidence="6" type="primary">tcuB</name>
    <name evidence="6" type="ORF">O3V59_19020</name>
</gene>
<evidence type="ECO:0000256" key="2">
    <source>
        <dbReference type="ARBA" id="ARBA00023004"/>
    </source>
</evidence>
<feature type="compositionally biased region" description="Basic and acidic residues" evidence="4">
    <location>
        <begin position="365"/>
        <end position="374"/>
    </location>
</feature>
<evidence type="ECO:0000313" key="6">
    <source>
        <dbReference type="EMBL" id="MDA5110446.1"/>
    </source>
</evidence>
<dbReference type="EMBL" id="JAPYYP010000032">
    <property type="protein sequence ID" value="MDA5110446.1"/>
    <property type="molecule type" value="Genomic_DNA"/>
</dbReference>
<sequence>MKLQELIDDGKRQMRLCNACRYCEGYCAVWRAIEWRRDFTPNDMAYLANLCHDCRECYFACPFTPPHEFGINPPKLFNGLRDELYHQYAWPGPLAKALGGKQSSVWTVVVLTIVFTVVLALSSNTEALWQKHVGPGAFYHVMSEFAMIGLFGFLGIWMLFGWVIGAVRFWRDIKSPNSERVTFQDVKTAISYAMSLRYLGGEGAGCKEPGYEMSRSRRMFHHLIFYGFLLDFASTTLAAFYSHVLKVPAPYPLYHPVVILGALGGIGLIIGITGFLYVKNKSDQSLSDPSATKSGNAFSVSLLVIAVTGMLLLAVRETVAMGIMLMIHLGSVAALFFVAPYSKFAHFVYRFLALVRYAQEERVHAEPVHQDKSPKQPALLHGMPVSK</sequence>
<dbReference type="InterPro" id="IPR012830">
    <property type="entry name" value="Citrate_utilization_prot_B"/>
</dbReference>
<feature type="region of interest" description="Disordered" evidence="4">
    <location>
        <begin position="365"/>
        <end position="387"/>
    </location>
</feature>
<evidence type="ECO:0000256" key="3">
    <source>
        <dbReference type="ARBA" id="ARBA00023014"/>
    </source>
</evidence>
<evidence type="ECO:0000256" key="1">
    <source>
        <dbReference type="ARBA" id="ARBA00022723"/>
    </source>
</evidence>
<protein>
    <submittedName>
        <fullName evidence="6">Tricarballylate utilization 4Fe-4S protein TcuB</fullName>
    </submittedName>
</protein>
<accession>A0A9X3Z4Y2</accession>
<dbReference type="GO" id="GO:0046872">
    <property type="term" value="F:metal ion binding"/>
    <property type="evidence" value="ECO:0007669"/>
    <property type="project" value="UniProtKB-KW"/>
</dbReference>
<keyword evidence="5" id="KW-0812">Transmembrane</keyword>
<evidence type="ECO:0000256" key="4">
    <source>
        <dbReference type="SAM" id="MobiDB-lite"/>
    </source>
</evidence>
<feature type="transmembrane region" description="Helical" evidence="5">
    <location>
        <begin position="223"/>
        <end position="241"/>
    </location>
</feature>
<dbReference type="Proteomes" id="UP001151071">
    <property type="component" value="Unassembled WGS sequence"/>
</dbReference>
<comment type="caution">
    <text evidence="6">The sequence shown here is derived from an EMBL/GenBank/DDBJ whole genome shotgun (WGS) entry which is preliminary data.</text>
</comment>
<keyword evidence="5" id="KW-1133">Transmembrane helix</keyword>
<keyword evidence="1" id="KW-0479">Metal-binding</keyword>
<organism evidence="6 7">
    <name type="scientific">Brevibacillus thermoruber</name>
    <dbReference type="NCBI Taxonomy" id="33942"/>
    <lineage>
        <taxon>Bacteria</taxon>
        <taxon>Bacillati</taxon>
        <taxon>Bacillota</taxon>
        <taxon>Bacilli</taxon>
        <taxon>Bacillales</taxon>
        <taxon>Paenibacillaceae</taxon>
        <taxon>Brevibacillus</taxon>
    </lineage>
</organism>
<dbReference type="NCBIfam" id="TIGR02484">
    <property type="entry name" value="CitB"/>
    <property type="match status" value="1"/>
</dbReference>
<name>A0A9X3Z4Y2_9BACL</name>
<dbReference type="GO" id="GO:0051536">
    <property type="term" value="F:iron-sulfur cluster binding"/>
    <property type="evidence" value="ECO:0007669"/>
    <property type="project" value="UniProtKB-KW"/>
</dbReference>
<feature type="transmembrane region" description="Helical" evidence="5">
    <location>
        <begin position="321"/>
        <end position="341"/>
    </location>
</feature>
<feature type="transmembrane region" description="Helical" evidence="5">
    <location>
        <begin position="253"/>
        <end position="277"/>
    </location>
</feature>
<dbReference type="AlphaFoldDB" id="A0A9X3Z4Y2"/>
<dbReference type="SUPFAM" id="SSF103501">
    <property type="entry name" value="Respiratory nitrate reductase 1 gamma chain"/>
    <property type="match status" value="1"/>
</dbReference>
<dbReference type="RefSeq" id="WP_271140769.1">
    <property type="nucleotide sequence ID" value="NZ_JAPYYP010000032.1"/>
</dbReference>
<keyword evidence="2" id="KW-0408">Iron</keyword>
<dbReference type="InterPro" id="IPR036197">
    <property type="entry name" value="NarG-like_sf"/>
</dbReference>
<reference evidence="6" key="1">
    <citation type="submission" date="2022-12" db="EMBL/GenBank/DDBJ databases">
        <title>Draft genome sequence of the thermophilic strain Brevibacillus thermoruber HT42, isolated from Los Humeros, Puebla, Mexico, with biotechnological potential.</title>
        <authorList>
            <person name="Lara Sanchez J."/>
            <person name="Solis Palacios R."/>
            <person name="Bustos Baena A.S."/>
            <person name="Ruz Baez A.E."/>
            <person name="Espinosa Luna G."/>
            <person name="Oliart Ros R.M."/>
        </authorList>
    </citation>
    <scope>NUCLEOTIDE SEQUENCE</scope>
    <source>
        <strain evidence="6">HT42</strain>
    </source>
</reference>
<dbReference type="PROSITE" id="PS00198">
    <property type="entry name" value="4FE4S_FER_1"/>
    <property type="match status" value="1"/>
</dbReference>
<dbReference type="SUPFAM" id="SSF54862">
    <property type="entry name" value="4Fe-4S ferredoxins"/>
    <property type="match status" value="1"/>
</dbReference>